<protein>
    <submittedName>
        <fullName evidence="2">Uncharacterized protein</fullName>
    </submittedName>
</protein>
<accession>Q7XHQ2</accession>
<evidence type="ECO:0000256" key="1">
    <source>
        <dbReference type="SAM" id="Phobius"/>
    </source>
</evidence>
<dbReference type="EMBL" id="AP005194">
    <property type="protein sequence ID" value="BAC80077.1"/>
    <property type="molecule type" value="Genomic_DNA"/>
</dbReference>
<name>Q7XHQ2_ORYSJ</name>
<proteinExistence type="predicted"/>
<keyword evidence="1" id="KW-0472">Membrane</keyword>
<organism evidence="2 3">
    <name type="scientific">Oryza sativa subsp. japonica</name>
    <name type="common">Rice</name>
    <dbReference type="NCBI Taxonomy" id="39947"/>
    <lineage>
        <taxon>Eukaryota</taxon>
        <taxon>Viridiplantae</taxon>
        <taxon>Streptophyta</taxon>
        <taxon>Embryophyta</taxon>
        <taxon>Tracheophyta</taxon>
        <taxon>Spermatophyta</taxon>
        <taxon>Magnoliopsida</taxon>
        <taxon>Liliopsida</taxon>
        <taxon>Poales</taxon>
        <taxon>Poaceae</taxon>
        <taxon>BOP clade</taxon>
        <taxon>Oryzoideae</taxon>
        <taxon>Oryzeae</taxon>
        <taxon>Oryzinae</taxon>
        <taxon>Oryza</taxon>
        <taxon>Oryza sativa</taxon>
    </lineage>
</organism>
<feature type="transmembrane region" description="Helical" evidence="1">
    <location>
        <begin position="25"/>
        <end position="42"/>
    </location>
</feature>
<dbReference type="AlphaFoldDB" id="Q7XHQ2"/>
<evidence type="ECO:0000313" key="3">
    <source>
        <dbReference type="Proteomes" id="UP000000763"/>
    </source>
</evidence>
<keyword evidence="1" id="KW-0812">Transmembrane</keyword>
<dbReference type="Proteomes" id="UP000000763">
    <property type="component" value="Chromosome 7"/>
</dbReference>
<gene>
    <name evidence="2" type="primary">P0565A07.123</name>
</gene>
<reference evidence="3" key="2">
    <citation type="journal article" date="2008" name="Nucleic Acids Res.">
        <title>The rice annotation project database (RAP-DB): 2008 update.</title>
        <authorList>
            <consortium name="The rice annotation project (RAP)"/>
        </authorList>
    </citation>
    <scope>GENOME REANNOTATION</scope>
    <source>
        <strain evidence="3">cv. Nipponbare</strain>
    </source>
</reference>
<keyword evidence="1" id="KW-1133">Transmembrane helix</keyword>
<sequence length="58" mass="5829">MDSSPVCEENRAPVGFSGNRAAAEVAHAAAMLMAAAALAAAAHDRRWRHAAALVASGA</sequence>
<reference evidence="3" key="1">
    <citation type="journal article" date="2005" name="Nature">
        <title>The map-based sequence of the rice genome.</title>
        <authorList>
            <consortium name="International rice genome sequencing project (IRGSP)"/>
            <person name="Matsumoto T."/>
            <person name="Wu J."/>
            <person name="Kanamori H."/>
            <person name="Katayose Y."/>
            <person name="Fujisawa M."/>
            <person name="Namiki N."/>
            <person name="Mizuno H."/>
            <person name="Yamamoto K."/>
            <person name="Antonio B.A."/>
            <person name="Baba T."/>
            <person name="Sakata K."/>
            <person name="Nagamura Y."/>
            <person name="Aoki H."/>
            <person name="Arikawa K."/>
            <person name="Arita K."/>
            <person name="Bito T."/>
            <person name="Chiden Y."/>
            <person name="Fujitsuka N."/>
            <person name="Fukunaka R."/>
            <person name="Hamada M."/>
            <person name="Harada C."/>
            <person name="Hayashi A."/>
            <person name="Hijishita S."/>
            <person name="Honda M."/>
            <person name="Hosokawa S."/>
            <person name="Ichikawa Y."/>
            <person name="Idonuma A."/>
            <person name="Iijima M."/>
            <person name="Ikeda M."/>
            <person name="Ikeno M."/>
            <person name="Ito K."/>
            <person name="Ito S."/>
            <person name="Ito T."/>
            <person name="Ito Y."/>
            <person name="Ito Y."/>
            <person name="Iwabuchi A."/>
            <person name="Kamiya K."/>
            <person name="Karasawa W."/>
            <person name="Kurita K."/>
            <person name="Katagiri S."/>
            <person name="Kikuta A."/>
            <person name="Kobayashi H."/>
            <person name="Kobayashi N."/>
            <person name="Machita K."/>
            <person name="Maehara T."/>
            <person name="Masukawa M."/>
            <person name="Mizubayashi T."/>
            <person name="Mukai Y."/>
            <person name="Nagasaki H."/>
            <person name="Nagata Y."/>
            <person name="Naito S."/>
            <person name="Nakashima M."/>
            <person name="Nakama Y."/>
            <person name="Nakamichi Y."/>
            <person name="Nakamura M."/>
            <person name="Meguro A."/>
            <person name="Negishi M."/>
            <person name="Ohta I."/>
            <person name="Ohta T."/>
            <person name="Okamoto M."/>
            <person name="Ono N."/>
            <person name="Saji S."/>
            <person name="Sakaguchi M."/>
            <person name="Sakai K."/>
            <person name="Shibata M."/>
            <person name="Shimokawa T."/>
            <person name="Song J."/>
            <person name="Takazaki Y."/>
            <person name="Terasawa K."/>
            <person name="Tsugane M."/>
            <person name="Tsuji K."/>
            <person name="Ueda S."/>
            <person name="Waki K."/>
            <person name="Yamagata H."/>
            <person name="Yamamoto M."/>
            <person name="Yamamoto S."/>
            <person name="Yamane H."/>
            <person name="Yoshiki S."/>
            <person name="Yoshihara R."/>
            <person name="Yukawa K."/>
            <person name="Zhong H."/>
            <person name="Yano M."/>
            <person name="Yuan Q."/>
            <person name="Ouyang S."/>
            <person name="Liu J."/>
            <person name="Jones K.M."/>
            <person name="Gansberger K."/>
            <person name="Moffat K."/>
            <person name="Hill J."/>
            <person name="Bera J."/>
            <person name="Fadrosh D."/>
            <person name="Jin S."/>
            <person name="Johri S."/>
            <person name="Kim M."/>
            <person name="Overton L."/>
            <person name="Reardon M."/>
            <person name="Tsitrin T."/>
            <person name="Vuong H."/>
            <person name="Weaver B."/>
            <person name="Ciecko A."/>
            <person name="Tallon L."/>
            <person name="Jackson J."/>
            <person name="Pai G."/>
            <person name="Aken S.V."/>
            <person name="Utterback T."/>
            <person name="Reidmuller S."/>
            <person name="Feldblyum T."/>
            <person name="Hsiao J."/>
            <person name="Zismann V."/>
            <person name="Iobst S."/>
            <person name="de Vazeille A.R."/>
            <person name="Buell C.R."/>
            <person name="Ying K."/>
            <person name="Li Y."/>
            <person name="Lu T."/>
            <person name="Huang Y."/>
            <person name="Zhao Q."/>
            <person name="Feng Q."/>
            <person name="Zhang L."/>
            <person name="Zhu J."/>
            <person name="Weng Q."/>
            <person name="Mu J."/>
            <person name="Lu Y."/>
            <person name="Fan D."/>
            <person name="Liu Y."/>
            <person name="Guan J."/>
            <person name="Zhang Y."/>
            <person name="Yu S."/>
            <person name="Liu X."/>
            <person name="Zhang Y."/>
            <person name="Hong G."/>
            <person name="Han B."/>
            <person name="Choisne N."/>
            <person name="Demange N."/>
            <person name="Orjeda G."/>
            <person name="Samain S."/>
            <person name="Cattolico L."/>
            <person name="Pelletier E."/>
            <person name="Couloux A."/>
            <person name="Segurens B."/>
            <person name="Wincker P."/>
            <person name="D'Hont A."/>
            <person name="Scarpelli C."/>
            <person name="Weissenbach J."/>
            <person name="Salanoubat M."/>
            <person name="Quetier F."/>
            <person name="Yu Y."/>
            <person name="Kim H.R."/>
            <person name="Rambo T."/>
            <person name="Currie J."/>
            <person name="Collura K."/>
            <person name="Luo M."/>
            <person name="Yang T."/>
            <person name="Ammiraju J.S.S."/>
            <person name="Engler F."/>
            <person name="Soderlund C."/>
            <person name="Wing R.A."/>
            <person name="Palmer L.E."/>
            <person name="de la Bastide M."/>
            <person name="Spiegel L."/>
            <person name="Nascimento L."/>
            <person name="Zutavern T."/>
            <person name="O'Shaughnessy A."/>
            <person name="Dike S."/>
            <person name="Dedhia N."/>
            <person name="Preston R."/>
            <person name="Balija V."/>
            <person name="McCombie W.R."/>
            <person name="Chow T."/>
            <person name="Chen H."/>
            <person name="Chung M."/>
            <person name="Chen C."/>
            <person name="Shaw J."/>
            <person name="Wu H."/>
            <person name="Hsiao K."/>
            <person name="Chao Y."/>
            <person name="Chu M."/>
            <person name="Cheng C."/>
            <person name="Hour A."/>
            <person name="Lee P."/>
            <person name="Lin S."/>
            <person name="Lin Y."/>
            <person name="Liou J."/>
            <person name="Liu S."/>
            <person name="Hsing Y."/>
            <person name="Raghuvanshi S."/>
            <person name="Mohanty A."/>
            <person name="Bharti A.K."/>
            <person name="Gaur A."/>
            <person name="Gupta V."/>
            <person name="Kumar D."/>
            <person name="Ravi V."/>
            <person name="Vij S."/>
            <person name="Kapur A."/>
            <person name="Khurana P."/>
            <person name="Khurana P."/>
            <person name="Khurana J.P."/>
            <person name="Tyagi A.K."/>
            <person name="Gaikwad K."/>
            <person name="Singh A."/>
            <person name="Dalal V."/>
            <person name="Srivastava S."/>
            <person name="Dixit A."/>
            <person name="Pal A.K."/>
            <person name="Ghazi I.A."/>
            <person name="Yadav M."/>
            <person name="Pandit A."/>
            <person name="Bhargava A."/>
            <person name="Sureshbabu K."/>
            <person name="Batra K."/>
            <person name="Sharma T.R."/>
            <person name="Mohapatra T."/>
            <person name="Singh N.K."/>
            <person name="Messing J."/>
            <person name="Nelson A.B."/>
            <person name="Fuks G."/>
            <person name="Kavchok S."/>
            <person name="Keizer G."/>
            <person name="Linton E."/>
            <person name="Llaca V."/>
            <person name="Song R."/>
            <person name="Tanyolac B."/>
            <person name="Young S."/>
            <person name="Ho-Il K."/>
            <person name="Hahn J.H."/>
            <person name="Sangsakoo G."/>
            <person name="Vanavichit A."/>
            <person name="de Mattos Luiz.A.T."/>
            <person name="Zimmer P.D."/>
            <person name="Malone G."/>
            <person name="Dellagostin O."/>
            <person name="de Oliveira A.C."/>
            <person name="Bevan M."/>
            <person name="Bancroft I."/>
            <person name="Minx P."/>
            <person name="Cordum H."/>
            <person name="Wilson R."/>
            <person name="Cheng Z."/>
            <person name="Jin W."/>
            <person name="Jiang J."/>
            <person name="Leong S.A."/>
            <person name="Iwama H."/>
            <person name="Gojobori T."/>
            <person name="Itoh T."/>
            <person name="Niimura Y."/>
            <person name="Fujii Y."/>
            <person name="Habara T."/>
            <person name="Sakai H."/>
            <person name="Sato Y."/>
            <person name="Wilson G."/>
            <person name="Kumar K."/>
            <person name="McCouch S."/>
            <person name="Juretic N."/>
            <person name="Hoen D."/>
            <person name="Wright S."/>
            <person name="Bruskiewich R."/>
            <person name="Bureau T."/>
            <person name="Miyao A."/>
            <person name="Hirochika H."/>
            <person name="Nishikawa T."/>
            <person name="Kadowaki K."/>
            <person name="Sugiura M."/>
            <person name="Burr B."/>
            <person name="Sasaki T."/>
        </authorList>
    </citation>
    <scope>NUCLEOTIDE SEQUENCE [LARGE SCALE GENOMIC DNA]</scope>
    <source>
        <strain evidence="3">cv. Nipponbare</strain>
    </source>
</reference>
<evidence type="ECO:0000313" key="2">
    <source>
        <dbReference type="EMBL" id="BAC80077.1"/>
    </source>
</evidence>